<keyword evidence="8 9" id="KW-0119">Carbohydrate metabolism</keyword>
<dbReference type="GO" id="GO:0005978">
    <property type="term" value="P:glycogen biosynthetic process"/>
    <property type="evidence" value="ECO:0007669"/>
    <property type="project" value="UniProtKB-UniRule"/>
</dbReference>
<dbReference type="CDD" id="cd02508">
    <property type="entry name" value="ADP_Glucose_PP"/>
    <property type="match status" value="1"/>
</dbReference>
<dbReference type="CDD" id="cd04651">
    <property type="entry name" value="LbH_G1P_AT_C"/>
    <property type="match status" value="1"/>
</dbReference>
<comment type="function">
    <text evidence="9">Involved in the biosynthesis of ADP-glucose, a building block required for the elongation reactions to produce glycogen. Catalyzes the reaction between ATP and alpha-D-glucose 1-phosphate (G1P) to produce pyrophosphate and ADP-Glc.</text>
</comment>
<protein>
    <recommendedName>
        <fullName evidence="9">Glucose-1-phosphate adenylyltransferase</fullName>
        <ecNumber evidence="9">2.7.7.27</ecNumber>
    </recommendedName>
    <alternativeName>
        <fullName evidence="9">ADP-glucose pyrophosphorylase</fullName>
        <shortName evidence="9">ADPGlc PPase</shortName>
    </alternativeName>
    <alternativeName>
        <fullName evidence="9">ADP-glucose synthase</fullName>
    </alternativeName>
</protein>
<comment type="similarity">
    <text evidence="1 9">Belongs to the bacterial/plant glucose-1-phosphate adenylyltransferase family.</text>
</comment>
<sequence length="477" mass="52011">MDVDVDNVAHMAGELGDVNSCTAVDLRWVFFGHHRNSHTSESNGLWTILWGVLCLIVGKSARGAEILDTLGFVRSKQNVLAIVLAGGEGKRLFPLTEDRAKPAVPFGGTYRLIDFVLSNLVNAGYLKICVLTQYKSHSLDRHISQAWQFSGPTSQYIASVPAQQRLGKRWYMGSADAILQSLNLVYDERPDYVLVFGADHVYRMDPAQMVADHIASGKAVTVAGIRVPRSEASAFGCIQADEDNNITEFLEKPADPPGTPDDPSMTFASMGNYVFSTDALIKALKEDENNSDSEHDMGGDIIPYFVRMGQANVYDFNKNVVPGSTDRDRAYWRDVGTIDAFYEAHMDLISVHPVFNLYNQQWPIRSTERGDLPPAKFVQGGIAQASMVAQGSIVSGSTVRNSVVSTDVVVEEGATVEGSVIMPGVRIGKGAVVRHCILDKNVVVSDGQVIGVDRERDEQRFQISPGGVVVVGKNSVV</sequence>
<dbReference type="InterPro" id="IPR023049">
    <property type="entry name" value="GlgC_bac"/>
</dbReference>
<evidence type="ECO:0000313" key="12">
    <source>
        <dbReference type="EMBL" id="VZH84965.1"/>
    </source>
</evidence>
<dbReference type="NCBIfam" id="NF002023">
    <property type="entry name" value="PRK00844.1"/>
    <property type="match status" value="1"/>
</dbReference>
<name>A0A6I8ME00_9CORY</name>
<comment type="pathway">
    <text evidence="9">Glycan biosynthesis; glycogen biosynthesis.</text>
</comment>
<evidence type="ECO:0000256" key="6">
    <source>
        <dbReference type="ARBA" id="ARBA00022840"/>
    </source>
</evidence>
<feature type="binding site" evidence="9">
    <location>
        <position position="269"/>
    </location>
    <ligand>
        <name>alpha-D-glucose 1-phosphate</name>
        <dbReference type="ChEBI" id="CHEBI:58601"/>
    </ligand>
</feature>
<dbReference type="Gene3D" id="2.160.10.10">
    <property type="entry name" value="Hexapeptide repeat proteins"/>
    <property type="match status" value="1"/>
</dbReference>
<dbReference type="Pfam" id="PF24894">
    <property type="entry name" value="Hexapep_GlmU"/>
    <property type="match status" value="1"/>
</dbReference>
<feature type="site" description="Could play a key role in the communication between the regulatory and the substrate sites" evidence="9">
    <location>
        <position position="170"/>
    </location>
</feature>
<keyword evidence="3 9" id="KW-0808">Transferase</keyword>
<evidence type="ECO:0000256" key="1">
    <source>
        <dbReference type="ARBA" id="ARBA00010443"/>
    </source>
</evidence>
<evidence type="ECO:0000256" key="7">
    <source>
        <dbReference type="ARBA" id="ARBA00023056"/>
    </source>
</evidence>
<keyword evidence="5 9" id="KW-0547">Nucleotide-binding</keyword>
<dbReference type="InterPro" id="IPR011004">
    <property type="entry name" value="Trimer_LpxA-like_sf"/>
</dbReference>
<dbReference type="InterPro" id="IPR005836">
    <property type="entry name" value="ADP_Glu_pyroP_CS"/>
</dbReference>
<organism evidence="12 13">
    <name type="scientific">Corynebacterium rouxii</name>
    <dbReference type="NCBI Taxonomy" id="2719119"/>
    <lineage>
        <taxon>Bacteria</taxon>
        <taxon>Bacillati</taxon>
        <taxon>Actinomycetota</taxon>
        <taxon>Actinomycetes</taxon>
        <taxon>Mycobacteriales</taxon>
        <taxon>Corynebacteriaceae</taxon>
        <taxon>Corynebacterium</taxon>
    </lineage>
</organism>
<dbReference type="PROSITE" id="PS00810">
    <property type="entry name" value="ADP_GLC_PYROPHOSPH_3"/>
    <property type="match status" value="1"/>
</dbReference>
<dbReference type="EC" id="2.7.7.27" evidence="9"/>
<dbReference type="UniPathway" id="UPA00164"/>
<dbReference type="InterPro" id="IPR011831">
    <property type="entry name" value="ADP-Glc_PPase"/>
</dbReference>
<dbReference type="InterPro" id="IPR005835">
    <property type="entry name" value="NTP_transferase_dom"/>
</dbReference>
<feature type="domain" description="Nucleotidyl transferase" evidence="10">
    <location>
        <begin position="81"/>
        <end position="348"/>
    </location>
</feature>
<keyword evidence="2 9" id="KW-0321">Glycogen metabolism</keyword>
<reference evidence="12 13" key="1">
    <citation type="submission" date="2019-11" db="EMBL/GenBank/DDBJ databases">
        <authorList>
            <person name="Brisse S."/>
        </authorList>
    </citation>
    <scope>NUCLEOTIDE SEQUENCE [LARGE SCALE GENOMIC DNA]</scope>
    <source>
        <strain evidence="12">FRC0190</strain>
    </source>
</reference>
<keyword evidence="6 9" id="KW-0067">ATP-binding</keyword>
<dbReference type="InterPro" id="IPR029044">
    <property type="entry name" value="Nucleotide-diphossugar_trans"/>
</dbReference>
<dbReference type="GO" id="GO:0008878">
    <property type="term" value="F:glucose-1-phosphate adenylyltransferase activity"/>
    <property type="evidence" value="ECO:0007669"/>
    <property type="project" value="UniProtKB-UniRule"/>
</dbReference>
<feature type="binding site" evidence="9">
    <location>
        <begin position="251"/>
        <end position="252"/>
    </location>
    <ligand>
        <name>alpha-D-glucose 1-phosphate</name>
        <dbReference type="ChEBI" id="CHEBI:58601"/>
    </ligand>
</feature>
<dbReference type="SUPFAM" id="SSF53448">
    <property type="entry name" value="Nucleotide-diphospho-sugar transferases"/>
    <property type="match status" value="1"/>
</dbReference>
<comment type="catalytic activity">
    <reaction evidence="9">
        <text>alpha-D-glucose 1-phosphate + ATP + H(+) = ADP-alpha-D-glucose + diphosphate</text>
        <dbReference type="Rhea" id="RHEA:12120"/>
        <dbReference type="ChEBI" id="CHEBI:15378"/>
        <dbReference type="ChEBI" id="CHEBI:30616"/>
        <dbReference type="ChEBI" id="CHEBI:33019"/>
        <dbReference type="ChEBI" id="CHEBI:57498"/>
        <dbReference type="ChEBI" id="CHEBI:58601"/>
        <dbReference type="EC" id="2.7.7.27"/>
    </reaction>
</comment>
<dbReference type="AlphaFoldDB" id="A0A6I8ME00"/>
<evidence type="ECO:0000256" key="3">
    <source>
        <dbReference type="ARBA" id="ARBA00022679"/>
    </source>
</evidence>
<dbReference type="NCBIfam" id="TIGR02091">
    <property type="entry name" value="glgC"/>
    <property type="match status" value="1"/>
</dbReference>
<comment type="subunit">
    <text evidence="9">Homotetramer.</text>
</comment>
<evidence type="ECO:0000256" key="4">
    <source>
        <dbReference type="ARBA" id="ARBA00022695"/>
    </source>
</evidence>
<keyword evidence="4 9" id="KW-0548">Nucleotidyltransferase</keyword>
<dbReference type="Proteomes" id="UP000423525">
    <property type="component" value="Chromosome"/>
</dbReference>
<accession>A0A6I8ME00</accession>
<evidence type="ECO:0000313" key="13">
    <source>
        <dbReference type="Proteomes" id="UP000423525"/>
    </source>
</evidence>
<dbReference type="Gene3D" id="3.90.550.10">
    <property type="entry name" value="Spore Coat Polysaccharide Biosynthesis Protein SpsA, Chain A"/>
    <property type="match status" value="1"/>
</dbReference>
<dbReference type="SUPFAM" id="SSF51161">
    <property type="entry name" value="Trimeric LpxA-like enzymes"/>
    <property type="match status" value="1"/>
</dbReference>
<feature type="domain" description="Glucose-1-phosphate adenylyltransferase/Bifunctional protein GlmU-like C-terminal hexapeptide" evidence="11">
    <location>
        <begin position="373"/>
        <end position="471"/>
    </location>
</feature>
<evidence type="ECO:0000256" key="2">
    <source>
        <dbReference type="ARBA" id="ARBA00022600"/>
    </source>
</evidence>
<dbReference type="KEGG" id="crf:FRC0190_00953"/>
<dbReference type="Pfam" id="PF00483">
    <property type="entry name" value="NTP_transferase"/>
    <property type="match status" value="1"/>
</dbReference>
<dbReference type="EMBL" id="LR738855">
    <property type="protein sequence ID" value="VZH84965.1"/>
    <property type="molecule type" value="Genomic_DNA"/>
</dbReference>
<dbReference type="PANTHER" id="PTHR43523">
    <property type="entry name" value="GLUCOSE-1-PHOSPHATE ADENYLYLTRANSFERASE-RELATED"/>
    <property type="match status" value="1"/>
</dbReference>
<evidence type="ECO:0000259" key="10">
    <source>
        <dbReference type="Pfam" id="PF00483"/>
    </source>
</evidence>
<dbReference type="NCBIfam" id="NF001947">
    <property type="entry name" value="PRK00725.1"/>
    <property type="match status" value="1"/>
</dbReference>
<keyword evidence="7 9" id="KW-0320">Glycogen biosynthesis</keyword>
<feature type="binding site" evidence="9">
    <location>
        <position position="171"/>
    </location>
    <ligand>
        <name>alpha-D-glucose 1-phosphate</name>
        <dbReference type="ChEBI" id="CHEBI:58601"/>
    </ligand>
</feature>
<feature type="binding site" evidence="9">
    <location>
        <position position="236"/>
    </location>
    <ligand>
        <name>alpha-D-glucose 1-phosphate</name>
        <dbReference type="ChEBI" id="CHEBI:58601"/>
    </ligand>
</feature>
<dbReference type="GO" id="GO:0005524">
    <property type="term" value="F:ATP binding"/>
    <property type="evidence" value="ECO:0007669"/>
    <property type="project" value="UniProtKB-KW"/>
</dbReference>
<gene>
    <name evidence="9" type="primary">glgC</name>
    <name evidence="12" type="ORF">FRC0190_00953</name>
</gene>
<dbReference type="InterPro" id="IPR056818">
    <property type="entry name" value="GlmU/GlgC-like_hexapep"/>
</dbReference>
<dbReference type="PANTHER" id="PTHR43523:SF2">
    <property type="entry name" value="GLUCOSE-1-PHOSPHATE ADENYLYLTRANSFERASE"/>
    <property type="match status" value="1"/>
</dbReference>
<dbReference type="PROSITE" id="PS00809">
    <property type="entry name" value="ADP_GLC_PYROPHOSPH_2"/>
    <property type="match status" value="1"/>
</dbReference>
<evidence type="ECO:0000256" key="9">
    <source>
        <dbReference type="HAMAP-Rule" id="MF_00624"/>
    </source>
</evidence>
<dbReference type="HAMAP" id="MF_00624">
    <property type="entry name" value="GlgC"/>
    <property type="match status" value="1"/>
</dbReference>
<dbReference type="PROSITE" id="PS00808">
    <property type="entry name" value="ADP_GLC_PYROPHOSPH_1"/>
    <property type="match status" value="1"/>
</dbReference>
<feature type="site" description="Could play a key role in the communication between the regulatory and the substrate sites" evidence="9">
    <location>
        <position position="133"/>
    </location>
</feature>
<proteinExistence type="inferred from homology"/>
<evidence type="ECO:0000256" key="8">
    <source>
        <dbReference type="ARBA" id="ARBA00023277"/>
    </source>
</evidence>
<evidence type="ECO:0000259" key="11">
    <source>
        <dbReference type="Pfam" id="PF24894"/>
    </source>
</evidence>
<evidence type="ECO:0000256" key="5">
    <source>
        <dbReference type="ARBA" id="ARBA00022741"/>
    </source>
</evidence>